<sequence length="408" mass="43391">MQWRHDENENENKCGPAPGHGRGLGGARLALAQRHLVDDSGGLPCLGECPAEATRVARRAAVLLELCHRGDSAHGSPFCSRTRPSYTASEPSEREFASSSQARRPGGTCELALSGLLAVPLGKPLARRARVRGTCCYLQVATRESAELAHKPLAGCGQGEGGGFSHRLGRAMGYGSMPGRTALGLATFRVNFLPLASSERQAARGGPSGIARVPRGTRIKFKYGKAIGSSFARSIGRAHLPASFREPGLARDRNAGVWPCLSSQLRYTTSTLSPARVRGTSRPNRENARLAPANLPELRNTLVSALAGAAVHYGPIVVGGTCYATRFENILKPSNRPALKCTNLHALEVSCSAEPSLPLARSFRSLQIQFSAMNSPPPDPGVTLFWATRNRDNHAPFVMAAQNASSSS</sequence>
<feature type="region of interest" description="Disordered" evidence="1">
    <location>
        <begin position="72"/>
        <end position="105"/>
    </location>
</feature>
<comment type="caution">
    <text evidence="2">The sequence shown here is derived from an EMBL/GenBank/DDBJ whole genome shotgun (WGS) entry which is preliminary data.</text>
</comment>
<evidence type="ECO:0000313" key="3">
    <source>
        <dbReference type="Proteomes" id="UP000594638"/>
    </source>
</evidence>
<dbReference type="AlphaFoldDB" id="A0A8S0RDI8"/>
<evidence type="ECO:0000313" key="2">
    <source>
        <dbReference type="EMBL" id="CAA2977097.1"/>
    </source>
</evidence>
<name>A0A8S0RDI8_OLEEU</name>
<gene>
    <name evidence="2" type="ORF">OLEA9_A060618</name>
</gene>
<evidence type="ECO:0000256" key="1">
    <source>
        <dbReference type="SAM" id="MobiDB-lite"/>
    </source>
</evidence>
<accession>A0A8S0RDI8</accession>
<protein>
    <submittedName>
        <fullName evidence="2">Uncharacterized protein</fullName>
    </submittedName>
</protein>
<proteinExistence type="predicted"/>
<keyword evidence="3" id="KW-1185">Reference proteome</keyword>
<dbReference type="EMBL" id="CACTIH010002824">
    <property type="protein sequence ID" value="CAA2977097.1"/>
    <property type="molecule type" value="Genomic_DNA"/>
</dbReference>
<feature type="region of interest" description="Disordered" evidence="1">
    <location>
        <begin position="1"/>
        <end position="21"/>
    </location>
</feature>
<dbReference type="Proteomes" id="UP000594638">
    <property type="component" value="Unassembled WGS sequence"/>
</dbReference>
<feature type="compositionally biased region" description="Basic and acidic residues" evidence="1">
    <location>
        <begin position="1"/>
        <end position="12"/>
    </location>
</feature>
<dbReference type="Gramene" id="OE9A060618T1">
    <property type="protein sequence ID" value="OE9A060618C1"/>
    <property type="gene ID" value="OE9A060618"/>
</dbReference>
<organism evidence="2 3">
    <name type="scientific">Olea europaea subsp. europaea</name>
    <dbReference type="NCBI Taxonomy" id="158383"/>
    <lineage>
        <taxon>Eukaryota</taxon>
        <taxon>Viridiplantae</taxon>
        <taxon>Streptophyta</taxon>
        <taxon>Embryophyta</taxon>
        <taxon>Tracheophyta</taxon>
        <taxon>Spermatophyta</taxon>
        <taxon>Magnoliopsida</taxon>
        <taxon>eudicotyledons</taxon>
        <taxon>Gunneridae</taxon>
        <taxon>Pentapetalae</taxon>
        <taxon>asterids</taxon>
        <taxon>lamiids</taxon>
        <taxon>Lamiales</taxon>
        <taxon>Oleaceae</taxon>
        <taxon>Oleeae</taxon>
        <taxon>Olea</taxon>
    </lineage>
</organism>
<reference evidence="2 3" key="1">
    <citation type="submission" date="2019-12" db="EMBL/GenBank/DDBJ databases">
        <authorList>
            <person name="Alioto T."/>
            <person name="Alioto T."/>
            <person name="Gomez Garrido J."/>
        </authorList>
    </citation>
    <scope>NUCLEOTIDE SEQUENCE [LARGE SCALE GENOMIC DNA]</scope>
</reference>